<keyword evidence="1" id="KW-0051">Antiviral defense</keyword>
<keyword evidence="4" id="KW-1185">Reference proteome</keyword>
<evidence type="ECO:0000313" key="4">
    <source>
        <dbReference type="Proteomes" id="UP000067434"/>
    </source>
</evidence>
<dbReference type="PATRIC" id="fig|1550241.5.peg.625"/>
<gene>
    <name evidence="3" type="ORF">MA03_02945</name>
</gene>
<dbReference type="InterPro" id="IPR013410">
    <property type="entry name" value="CRISPR-assoc_RAMP_Cmr4"/>
</dbReference>
<dbReference type="InterPro" id="IPR005537">
    <property type="entry name" value="RAMP_III_fam"/>
</dbReference>
<organism evidence="3 4">
    <name type="scientific">Infirmifilum uzonense</name>
    <dbReference type="NCBI Taxonomy" id="1550241"/>
    <lineage>
        <taxon>Archaea</taxon>
        <taxon>Thermoproteota</taxon>
        <taxon>Thermoprotei</taxon>
        <taxon>Thermofilales</taxon>
        <taxon>Thermofilaceae</taxon>
        <taxon>Infirmifilum</taxon>
    </lineage>
</organism>
<accession>A0A0F7FHT0</accession>
<dbReference type="AlphaFoldDB" id="A0A0F7FHT0"/>
<dbReference type="Proteomes" id="UP000067434">
    <property type="component" value="Chromosome"/>
</dbReference>
<proteinExistence type="predicted"/>
<dbReference type="OrthoDB" id="44077at2157"/>
<dbReference type="RefSeq" id="WP_052883846.1">
    <property type="nucleotide sequence ID" value="NZ_CP009961.1"/>
</dbReference>
<dbReference type="HOGENOM" id="CLU_047795_0_0_2"/>
<protein>
    <recommendedName>
        <fullName evidence="2">CRISPR type III-associated protein domain-containing protein</fullName>
    </recommendedName>
</protein>
<dbReference type="Pfam" id="PF03787">
    <property type="entry name" value="RAMPs"/>
    <property type="match status" value="1"/>
</dbReference>
<dbReference type="NCBIfam" id="TIGR02580">
    <property type="entry name" value="cas_RAMP_Cmr4"/>
    <property type="match status" value="1"/>
</dbReference>
<evidence type="ECO:0000256" key="1">
    <source>
        <dbReference type="ARBA" id="ARBA00023118"/>
    </source>
</evidence>
<dbReference type="KEGG" id="thf:MA03_02945"/>
<dbReference type="GeneID" id="25401154"/>
<feature type="domain" description="CRISPR type III-associated protein" evidence="2">
    <location>
        <begin position="12"/>
        <end position="286"/>
    </location>
</feature>
<name>A0A0F7FHT0_9CREN</name>
<dbReference type="PANTHER" id="PTHR36700">
    <property type="entry name" value="CRISPR SYSTEM CMR SUBUNIT CMR4"/>
    <property type="match status" value="1"/>
</dbReference>
<dbReference type="GO" id="GO:0051607">
    <property type="term" value="P:defense response to virus"/>
    <property type="evidence" value="ECO:0007669"/>
    <property type="project" value="UniProtKB-KW"/>
</dbReference>
<evidence type="ECO:0000259" key="2">
    <source>
        <dbReference type="Pfam" id="PF03787"/>
    </source>
</evidence>
<sequence>MAATFKQSLIFFKAVTPTHPGYAKGALDFVDQPVQRDEFGFPCIWASSLKGAVRSMLSRTQESNACLKLALGPPPTEAHEHSSLTSFLDVRLLLFPTRSLKGIWTYATSSHLIGYLATYLEALGKNDKATQLLQNLRNISTPATSRKDILLDGQLAILNELDVKDIKIDENLPKSLFEKILPEELLAHVKSRGVVLVEDDLIVDLVRRGMFIQYRVRLNENDKTVDQGPWLEEYIPQETILFTALICRPLLKNEACSEPCDWLYNNLKNKVLWLGGNETLGKGLLKLYLVDA</sequence>
<reference evidence="3 4" key="1">
    <citation type="journal article" date="2015" name="Stand. Genomic Sci.">
        <title>Complete genome sequence of and proposal of Thermofilum uzonense sp. nov. a novel hyperthermophilic crenarchaeon and emended description of the genus Thermofilum.</title>
        <authorList>
            <person name="Toshchakov S.V."/>
            <person name="Korzhenkov A.A."/>
            <person name="Samarov N.I."/>
            <person name="Mazunin I.O."/>
            <person name="Mozhey O.I."/>
            <person name="Shmyr I.S."/>
            <person name="Derbikova K.S."/>
            <person name="Taranov E.A."/>
            <person name="Dominova I.N."/>
            <person name="Bonch-Osmolovskaya E.A."/>
            <person name="Patrushev M.V."/>
            <person name="Podosokorskaya O.A."/>
            <person name="Kublanov I.V."/>
        </authorList>
    </citation>
    <scope>NUCLEOTIDE SEQUENCE [LARGE SCALE GENOMIC DNA]</scope>
    <source>
        <strain evidence="3 4">1807-2</strain>
    </source>
</reference>
<evidence type="ECO:0000313" key="3">
    <source>
        <dbReference type="EMBL" id="AKG38440.1"/>
    </source>
</evidence>
<dbReference type="EMBL" id="CP009961">
    <property type="protein sequence ID" value="AKG38440.1"/>
    <property type="molecule type" value="Genomic_DNA"/>
</dbReference>
<dbReference type="STRING" id="1550241.MA03_02945"/>
<dbReference type="PANTHER" id="PTHR36700:SF1">
    <property type="entry name" value="CRISPR SYSTEM CMR SUBUNIT CMR4"/>
    <property type="match status" value="1"/>
</dbReference>